<dbReference type="RefSeq" id="WP_209974127.1">
    <property type="nucleotide sequence ID" value="NZ_JAGGLB010000015.1"/>
</dbReference>
<evidence type="ECO:0000313" key="1">
    <source>
        <dbReference type="EMBL" id="MBP1992808.1"/>
    </source>
</evidence>
<dbReference type="InterPro" id="IPR019657">
    <property type="entry name" value="ComFB"/>
</dbReference>
<gene>
    <name evidence="1" type="ORF">J2Z66_004421</name>
</gene>
<organism evidence="1 2">
    <name type="scientific">Paenibacillus eucommiae</name>
    <dbReference type="NCBI Taxonomy" id="1355755"/>
    <lineage>
        <taxon>Bacteria</taxon>
        <taxon>Bacillati</taxon>
        <taxon>Bacillota</taxon>
        <taxon>Bacilli</taxon>
        <taxon>Bacillales</taxon>
        <taxon>Paenibacillaceae</taxon>
        <taxon>Paenibacillus</taxon>
    </lineage>
</organism>
<dbReference type="Proteomes" id="UP001519287">
    <property type="component" value="Unassembled WGS sequence"/>
</dbReference>
<sequence length="94" mass="10664">MTVRNLMEEVVKQCLKDLIHNQEKLHDLDDKLQADIMAIALNSLPPKYVSSVEGEMFVKTQIRQMEPDVFRELSNAIDKVSTGRKGSFNSAEEA</sequence>
<protein>
    <submittedName>
        <fullName evidence="1">Competence protein ComFB</fullName>
    </submittedName>
</protein>
<dbReference type="Pfam" id="PF10719">
    <property type="entry name" value="ComFB"/>
    <property type="match status" value="1"/>
</dbReference>
<reference evidence="1 2" key="1">
    <citation type="submission" date="2021-03" db="EMBL/GenBank/DDBJ databases">
        <title>Genomic Encyclopedia of Type Strains, Phase IV (KMG-IV): sequencing the most valuable type-strain genomes for metagenomic binning, comparative biology and taxonomic classification.</title>
        <authorList>
            <person name="Goeker M."/>
        </authorList>
    </citation>
    <scope>NUCLEOTIDE SEQUENCE [LARGE SCALE GENOMIC DNA]</scope>
    <source>
        <strain evidence="1 2">DSM 26048</strain>
    </source>
</reference>
<dbReference type="EMBL" id="JAGGLB010000015">
    <property type="protein sequence ID" value="MBP1992808.1"/>
    <property type="molecule type" value="Genomic_DNA"/>
</dbReference>
<accession>A0ABS4IYZ0</accession>
<proteinExistence type="predicted"/>
<keyword evidence="2" id="KW-1185">Reference proteome</keyword>
<comment type="caution">
    <text evidence="1">The sequence shown here is derived from an EMBL/GenBank/DDBJ whole genome shotgun (WGS) entry which is preliminary data.</text>
</comment>
<evidence type="ECO:0000313" key="2">
    <source>
        <dbReference type="Proteomes" id="UP001519287"/>
    </source>
</evidence>
<name>A0ABS4IYZ0_9BACL</name>